<keyword evidence="2" id="KW-1185">Reference proteome</keyword>
<reference evidence="1" key="1">
    <citation type="submission" date="2023-08" db="EMBL/GenBank/DDBJ databases">
        <title>Chromosome-level Genome Assembly of mud carp (Cirrhinus molitorella).</title>
        <authorList>
            <person name="Liu H."/>
        </authorList>
    </citation>
    <scope>NUCLEOTIDE SEQUENCE</scope>
    <source>
        <strain evidence="1">Prfri</strain>
        <tissue evidence="1">Muscle</tissue>
    </source>
</reference>
<name>A0AA88Q8E9_9TELE</name>
<dbReference type="AlphaFoldDB" id="A0AA88Q8E9"/>
<evidence type="ECO:0000313" key="1">
    <source>
        <dbReference type="EMBL" id="KAK2910957.1"/>
    </source>
</evidence>
<accession>A0AA88Q8E9</accession>
<evidence type="ECO:0000313" key="2">
    <source>
        <dbReference type="Proteomes" id="UP001187343"/>
    </source>
</evidence>
<gene>
    <name evidence="1" type="ORF">Q8A67_003090</name>
</gene>
<dbReference type="EMBL" id="JAUYZG010000003">
    <property type="protein sequence ID" value="KAK2910957.1"/>
    <property type="molecule type" value="Genomic_DNA"/>
</dbReference>
<comment type="caution">
    <text evidence="1">The sequence shown here is derived from an EMBL/GenBank/DDBJ whole genome shotgun (WGS) entry which is preliminary data.</text>
</comment>
<organism evidence="1 2">
    <name type="scientific">Cirrhinus molitorella</name>
    <name type="common">mud carp</name>
    <dbReference type="NCBI Taxonomy" id="172907"/>
    <lineage>
        <taxon>Eukaryota</taxon>
        <taxon>Metazoa</taxon>
        <taxon>Chordata</taxon>
        <taxon>Craniata</taxon>
        <taxon>Vertebrata</taxon>
        <taxon>Euteleostomi</taxon>
        <taxon>Actinopterygii</taxon>
        <taxon>Neopterygii</taxon>
        <taxon>Teleostei</taxon>
        <taxon>Ostariophysi</taxon>
        <taxon>Cypriniformes</taxon>
        <taxon>Cyprinidae</taxon>
        <taxon>Labeoninae</taxon>
        <taxon>Labeonini</taxon>
        <taxon>Cirrhinus</taxon>
    </lineage>
</organism>
<proteinExistence type="predicted"/>
<sequence>MRDTRDSCRRHVIISQERKNEGRKADCWRPITLSKEIRNGMEIRALKERDGCLHHHEVEREERGALCHMQLSSGQDRLSL</sequence>
<protein>
    <submittedName>
        <fullName evidence="1">Uncharacterized protein</fullName>
    </submittedName>
</protein>
<dbReference type="Proteomes" id="UP001187343">
    <property type="component" value="Unassembled WGS sequence"/>
</dbReference>